<dbReference type="PANTHER" id="PTHR32305:SF15">
    <property type="entry name" value="PROTEIN RHSA-RELATED"/>
    <property type="match status" value="1"/>
</dbReference>
<evidence type="ECO:0000313" key="2">
    <source>
        <dbReference type="EMBL" id="MBA8815592.1"/>
    </source>
</evidence>
<dbReference type="EMBL" id="JACGWY010000001">
    <property type="protein sequence ID" value="MBA8815592.1"/>
    <property type="molecule type" value="Genomic_DNA"/>
</dbReference>
<dbReference type="Gene3D" id="2.180.10.10">
    <property type="entry name" value="RHS repeat-associated core"/>
    <property type="match status" value="1"/>
</dbReference>
<reference evidence="2 3" key="1">
    <citation type="submission" date="2020-07" db="EMBL/GenBank/DDBJ databases">
        <title>Sequencing the genomes of 1000 actinobacteria strains.</title>
        <authorList>
            <person name="Klenk H.-P."/>
        </authorList>
    </citation>
    <scope>NUCLEOTIDE SEQUENCE [LARGE SCALE GENOMIC DNA]</scope>
    <source>
        <strain evidence="2 3">DSM 27576</strain>
    </source>
</reference>
<dbReference type="AlphaFoldDB" id="A0A7W3PL55"/>
<proteinExistence type="predicted"/>
<dbReference type="PANTHER" id="PTHR32305">
    <property type="match status" value="1"/>
</dbReference>
<dbReference type="Proteomes" id="UP000526083">
    <property type="component" value="Unassembled WGS sequence"/>
</dbReference>
<feature type="transmembrane region" description="Helical" evidence="1">
    <location>
        <begin position="92"/>
        <end position="115"/>
    </location>
</feature>
<keyword evidence="1" id="KW-0812">Transmembrane</keyword>
<dbReference type="RefSeq" id="WP_167048529.1">
    <property type="nucleotide sequence ID" value="NZ_JAAOZB010000002.1"/>
</dbReference>
<keyword evidence="1" id="KW-1133">Transmembrane helix</keyword>
<protein>
    <submittedName>
        <fullName evidence="2">RHS repeat-associated protein</fullName>
    </submittedName>
</protein>
<keyword evidence="3" id="KW-1185">Reference proteome</keyword>
<dbReference type="InterPro" id="IPR022385">
    <property type="entry name" value="Rhs_assc_core"/>
</dbReference>
<name>A0A7W3PL55_9MICO</name>
<dbReference type="NCBIfam" id="TIGR03696">
    <property type="entry name" value="Rhs_assc_core"/>
    <property type="match status" value="1"/>
</dbReference>
<keyword evidence="1" id="KW-0472">Membrane</keyword>
<dbReference type="InterPro" id="IPR050708">
    <property type="entry name" value="T6SS_VgrG/RHS"/>
</dbReference>
<comment type="caution">
    <text evidence="2">The sequence shown here is derived from an EMBL/GenBank/DDBJ whole genome shotgun (WGS) entry which is preliminary data.</text>
</comment>
<accession>A0A7W3PL55</accession>
<organism evidence="2 3">
    <name type="scientific">Microbacterium halimionae</name>
    <dbReference type="NCBI Taxonomy" id="1526413"/>
    <lineage>
        <taxon>Bacteria</taxon>
        <taxon>Bacillati</taxon>
        <taxon>Actinomycetota</taxon>
        <taxon>Actinomycetes</taxon>
        <taxon>Micrococcales</taxon>
        <taxon>Microbacteriaceae</taxon>
        <taxon>Microbacterium</taxon>
    </lineage>
</organism>
<evidence type="ECO:0000256" key="1">
    <source>
        <dbReference type="SAM" id="Phobius"/>
    </source>
</evidence>
<sequence length="121" mass="12427">MTYILPTQNDAASNLGRFRARYYDPALGRFTQTDPSGQESNPYVYAACNPTNSSDPTGFATCAGAAAALVASTALVAVSFVGLIAIGASGNVLLSGVIASTLFAYGIARTVYYAANAVRAC</sequence>
<gene>
    <name evidence="2" type="ORF">FHX48_000644</name>
</gene>
<evidence type="ECO:0000313" key="3">
    <source>
        <dbReference type="Proteomes" id="UP000526083"/>
    </source>
</evidence>
<feature type="transmembrane region" description="Helical" evidence="1">
    <location>
        <begin position="59"/>
        <end position="86"/>
    </location>
</feature>